<gene>
    <name evidence="2" type="primary">fwdA</name>
    <name evidence="2" type="ORF">MMKA1_10870</name>
</gene>
<dbReference type="GO" id="GO:0016810">
    <property type="term" value="F:hydrolase activity, acting on carbon-nitrogen (but not peptide) bonds"/>
    <property type="evidence" value="ECO:0007669"/>
    <property type="project" value="InterPro"/>
</dbReference>
<dbReference type="InterPro" id="IPR050378">
    <property type="entry name" value="Metallo-dep_Hydrolases_sf"/>
</dbReference>
<dbReference type="KEGG" id="mmak:MMKA1_10870"/>
<dbReference type="InterPro" id="IPR011059">
    <property type="entry name" value="Metal-dep_hydrolase_composite"/>
</dbReference>
<name>A0A2Z5PMS4_METMI</name>
<dbReference type="SUPFAM" id="SSF51338">
    <property type="entry name" value="Composite domain of metallo-dependent hydrolases"/>
    <property type="match status" value="2"/>
</dbReference>
<dbReference type="Proteomes" id="UP000264208">
    <property type="component" value="Chromosome"/>
</dbReference>
<dbReference type="PANTHER" id="PTHR11647:SF1">
    <property type="entry name" value="COLLAPSIN RESPONSE MEDIATOR PROTEIN"/>
    <property type="match status" value="1"/>
</dbReference>
<dbReference type="AlphaFoldDB" id="A0A2Z5PMS4"/>
<dbReference type="NCBIfam" id="TIGR03121">
    <property type="entry name" value="one_C_dehyd_A"/>
    <property type="match status" value="1"/>
</dbReference>
<dbReference type="InterPro" id="IPR013108">
    <property type="entry name" value="Amidohydro_3"/>
</dbReference>
<keyword evidence="2" id="KW-0560">Oxidoreductase</keyword>
<organism evidence="2 3">
    <name type="scientific">Methanococcus maripaludis KA1</name>
    <dbReference type="NCBI Taxonomy" id="637914"/>
    <lineage>
        <taxon>Archaea</taxon>
        <taxon>Methanobacteriati</taxon>
        <taxon>Methanobacteriota</taxon>
        <taxon>Methanomada group</taxon>
        <taxon>Methanococci</taxon>
        <taxon>Methanococcales</taxon>
        <taxon>Methanococcaceae</taxon>
        <taxon>Methanococcus</taxon>
    </lineage>
</organism>
<dbReference type="InterPro" id="IPR012027">
    <property type="entry name" value="Formylmethanofuran_DH_asu"/>
</dbReference>
<evidence type="ECO:0000313" key="3">
    <source>
        <dbReference type="Proteomes" id="UP000264208"/>
    </source>
</evidence>
<dbReference type="PANTHER" id="PTHR11647">
    <property type="entry name" value="HYDRANTOINASE/DIHYDROPYRIMIDINASE FAMILY MEMBER"/>
    <property type="match status" value="1"/>
</dbReference>
<evidence type="ECO:0000259" key="1">
    <source>
        <dbReference type="Pfam" id="PF07969"/>
    </source>
</evidence>
<evidence type="ECO:0000313" key="2">
    <source>
        <dbReference type="EMBL" id="BAP61204.1"/>
    </source>
</evidence>
<sequence>MELIIKNGYVYDPKNGIDGEIKDIMVKDGKIVDNVSKEALEIDAKNKVVMPGGVDHHTHIAGSKVCVGRMLRPEDIRRNPDPMAQIPHIDRVMMVKRGGGGFSVMPTWTTGYRYAQMGYTTCFDPAFAPMGAKHLHEEFERTPLIDKGGICLMGNNWMIMEYLHDGELEKAAAYVSWLLNATKAYGIKIVNPGGVEAWSWGKNITSGRDPVPYFNLTSNEIIKGLAEINEMLELPHSIHLHGNNLGHPGNWDTFIDNADAALDVSVNTVSEREQVVHATHVQFYSYGGESWKDFSSKADAIADYINKTKNITIDVGFVTLDETTTMTGDGPMEYNLYSTTNLKWANNDVGLECGSGLTPFIYNGKNPVNAIQWAAGLELALLIDDPWKVLFGTDHPNGGPFIRYPDVFSWLMSKKARDEKIAKINKSVRRNAIIESLDREYTLYEIATITRAANAKVLGLTEKGHLGIGADADIAIYNLDPEKDKLNDPETIKKAFMKTHYTIKGGEIVVKEGRIVNPEHMGKTYIVESEFGDKEIYKDMLNDLEMKFKKYYAMQKSTYWTGYEYVPHRKTIKVGYKGD</sequence>
<dbReference type="GO" id="GO:0018493">
    <property type="term" value="F:formylmethanofuran dehydrogenase activity"/>
    <property type="evidence" value="ECO:0007669"/>
    <property type="project" value="UniProtKB-EC"/>
</dbReference>
<dbReference type="RefSeq" id="WP_018153842.1">
    <property type="nucleotide sequence ID" value="NZ_AP011526.1"/>
</dbReference>
<dbReference type="EMBL" id="AP011526">
    <property type="protein sequence ID" value="BAP61204.1"/>
    <property type="molecule type" value="Genomic_DNA"/>
</dbReference>
<protein>
    <submittedName>
        <fullName evidence="2">Tungsten formylmethanofuran dehydrogenase subunit A</fullName>
        <ecNumber evidence="2">1.2.7.12</ecNumber>
    </submittedName>
</protein>
<dbReference type="PIRSF" id="PIRSF006453">
    <property type="entry name" value="FwdA"/>
    <property type="match status" value="1"/>
</dbReference>
<dbReference type="Pfam" id="PF07969">
    <property type="entry name" value="Amidohydro_3"/>
    <property type="match status" value="1"/>
</dbReference>
<dbReference type="InterPro" id="IPR032466">
    <property type="entry name" value="Metal_Hydrolase"/>
</dbReference>
<proteinExistence type="predicted"/>
<dbReference type="EC" id="1.2.7.12" evidence="2"/>
<reference evidence="2 3" key="1">
    <citation type="submission" date="2009-06" db="EMBL/GenBank/DDBJ databases">
        <title>Molecular Evidence for Microbiologically Influenced Corrosion from genome of Methanogen.</title>
        <authorList>
            <person name="Ito N."/>
            <person name="Tsurumaru H."/>
            <person name="Shimizu A."/>
            <person name="Harada T."/>
            <person name="Hosoyama A."/>
            <person name="Horikawa H."/>
            <person name="Wakai S."/>
            <person name="Sasaki K."/>
            <person name="Nishijima K."/>
            <person name="Ataku H."/>
            <person name="Yamazaki J."/>
            <person name="Mise M."/>
            <person name="Yamazaki S."/>
            <person name="Tanikawa S."/>
            <person name="Harayama S."/>
            <person name="Fujita N."/>
        </authorList>
    </citation>
    <scope>NUCLEOTIDE SEQUENCE [LARGE SCALE GENOMIC DNA]</scope>
    <source>
        <strain evidence="3">KA1 ( NBRC 102054)</strain>
    </source>
</reference>
<dbReference type="Gene3D" id="2.30.40.10">
    <property type="entry name" value="Urease, subunit C, domain 1"/>
    <property type="match status" value="2"/>
</dbReference>
<dbReference type="GeneID" id="41279498"/>
<dbReference type="SUPFAM" id="SSF51556">
    <property type="entry name" value="Metallo-dependent hydrolases"/>
    <property type="match status" value="1"/>
</dbReference>
<accession>A0A2Z5PMS4</accession>
<feature type="domain" description="Amidohydrolase 3" evidence="1">
    <location>
        <begin position="41"/>
        <end position="510"/>
    </location>
</feature>